<dbReference type="Proteomes" id="UP001596540">
    <property type="component" value="Unassembled WGS sequence"/>
</dbReference>
<comment type="caution">
    <text evidence="1">The sequence shown here is derived from an EMBL/GenBank/DDBJ whole genome shotgun (WGS) entry which is preliminary data.</text>
</comment>
<dbReference type="CDD" id="cd01745">
    <property type="entry name" value="GATase1_2"/>
    <property type="match status" value="1"/>
</dbReference>
<protein>
    <submittedName>
        <fullName evidence="1">Gamma-glutamyl-gamma-aminobutyrate hydrolase family protein</fullName>
    </submittedName>
</protein>
<reference evidence="2" key="1">
    <citation type="journal article" date="2019" name="Int. J. Syst. Evol. Microbiol.">
        <title>The Global Catalogue of Microorganisms (GCM) 10K type strain sequencing project: providing services to taxonomists for standard genome sequencing and annotation.</title>
        <authorList>
            <consortium name="The Broad Institute Genomics Platform"/>
            <consortium name="The Broad Institute Genome Sequencing Center for Infectious Disease"/>
            <person name="Wu L."/>
            <person name="Ma J."/>
        </authorList>
    </citation>
    <scope>NUCLEOTIDE SEQUENCE [LARGE SCALE GENOMIC DNA]</scope>
    <source>
        <strain evidence="2">CGMCC 4.7382</strain>
    </source>
</reference>
<dbReference type="PANTHER" id="PTHR43235">
    <property type="entry name" value="GLUTAMINE AMIDOTRANSFERASE PB2B2.05-RELATED"/>
    <property type="match status" value="1"/>
</dbReference>
<dbReference type="EMBL" id="JBHTBH010000013">
    <property type="protein sequence ID" value="MFC7330710.1"/>
    <property type="molecule type" value="Genomic_DNA"/>
</dbReference>
<dbReference type="PROSITE" id="PS51273">
    <property type="entry name" value="GATASE_TYPE_1"/>
    <property type="match status" value="1"/>
</dbReference>
<proteinExistence type="predicted"/>
<sequence length="247" mass="25468">MITGRPVIGISCYSQDARWGTVWDMPAALLPWSYVDAVAATGAVPVLLPPVADAGAAVPRLDGLVLAGGGDISPARYGAPAIAHTTGVQDRRDTAEAGLLAAALRLGVPVLGVCRGMQLLAVARGGTLHQHLPDVVGHAGHCPTPGAFGRHPVTVAAGSRLAVVLSRTELSVPTYHHQAVAAPGRDVTATAWHPDGTVEALEYTDRADVIGVQWHPEMGEDPSLFAWLTERASTRAVGAATVEAGAE</sequence>
<dbReference type="GO" id="GO:0016787">
    <property type="term" value="F:hydrolase activity"/>
    <property type="evidence" value="ECO:0007669"/>
    <property type="project" value="UniProtKB-KW"/>
</dbReference>
<dbReference type="InterPro" id="IPR011697">
    <property type="entry name" value="Peptidase_C26"/>
</dbReference>
<dbReference type="InterPro" id="IPR044668">
    <property type="entry name" value="PuuD-like"/>
</dbReference>
<organism evidence="1 2">
    <name type="scientific">Marinactinospora rubrisoli</name>
    <dbReference type="NCBI Taxonomy" id="2715399"/>
    <lineage>
        <taxon>Bacteria</taxon>
        <taxon>Bacillati</taxon>
        <taxon>Actinomycetota</taxon>
        <taxon>Actinomycetes</taxon>
        <taxon>Streptosporangiales</taxon>
        <taxon>Nocardiopsidaceae</taxon>
        <taxon>Marinactinospora</taxon>
    </lineage>
</organism>
<evidence type="ECO:0000313" key="2">
    <source>
        <dbReference type="Proteomes" id="UP001596540"/>
    </source>
</evidence>
<dbReference type="Pfam" id="PF07722">
    <property type="entry name" value="Peptidase_C26"/>
    <property type="match status" value="1"/>
</dbReference>
<keyword evidence="2" id="KW-1185">Reference proteome</keyword>
<gene>
    <name evidence="1" type="ORF">ACFQRF_23545</name>
</gene>
<dbReference type="Gene3D" id="3.40.50.880">
    <property type="match status" value="1"/>
</dbReference>
<dbReference type="RefSeq" id="WP_379873355.1">
    <property type="nucleotide sequence ID" value="NZ_JBHTBH010000013.1"/>
</dbReference>
<dbReference type="InterPro" id="IPR029062">
    <property type="entry name" value="Class_I_gatase-like"/>
</dbReference>
<name>A0ABW2KMW9_9ACTN</name>
<accession>A0ABW2KMW9</accession>
<evidence type="ECO:0000313" key="1">
    <source>
        <dbReference type="EMBL" id="MFC7330710.1"/>
    </source>
</evidence>
<keyword evidence="1" id="KW-0378">Hydrolase</keyword>
<dbReference type="SUPFAM" id="SSF52317">
    <property type="entry name" value="Class I glutamine amidotransferase-like"/>
    <property type="match status" value="1"/>
</dbReference>
<dbReference type="PANTHER" id="PTHR43235:SF1">
    <property type="entry name" value="GLUTAMINE AMIDOTRANSFERASE PB2B2.05-RELATED"/>
    <property type="match status" value="1"/>
</dbReference>